<reference evidence="4 5" key="1">
    <citation type="journal article" date="2021" name="ISME Commun">
        <title>Automated analysis of genomic sequences facilitates high-throughput and comprehensive description of bacteria.</title>
        <authorList>
            <person name="Hitch T.C.A."/>
        </authorList>
    </citation>
    <scope>NUCLEOTIDE SEQUENCE [LARGE SCALE GENOMIC DNA]</scope>
    <source>
        <strain evidence="4 5">Sanger_04</strain>
    </source>
</reference>
<feature type="domain" description="Alcohol dehydrogenase-like C-terminal" evidence="2">
    <location>
        <begin position="171"/>
        <end position="297"/>
    </location>
</feature>
<dbReference type="PANTHER" id="PTHR43401">
    <property type="entry name" value="L-THREONINE 3-DEHYDROGENASE"/>
    <property type="match status" value="1"/>
</dbReference>
<dbReference type="EMBL" id="JAOQKC010000001">
    <property type="protein sequence ID" value="MCU6695519.1"/>
    <property type="molecule type" value="Genomic_DNA"/>
</dbReference>
<dbReference type="SUPFAM" id="SSF51735">
    <property type="entry name" value="NAD(P)-binding Rossmann-fold domains"/>
    <property type="match status" value="1"/>
</dbReference>
<dbReference type="RefSeq" id="WP_158361522.1">
    <property type="nucleotide sequence ID" value="NZ_JAOQKC010000001.1"/>
</dbReference>
<evidence type="ECO:0000313" key="5">
    <source>
        <dbReference type="Proteomes" id="UP001652461"/>
    </source>
</evidence>
<name>A0ABT2RT80_9FIRM</name>
<dbReference type="InterPro" id="IPR011032">
    <property type="entry name" value="GroES-like_sf"/>
</dbReference>
<dbReference type="Pfam" id="PF08240">
    <property type="entry name" value="ADH_N"/>
    <property type="match status" value="1"/>
</dbReference>
<proteinExistence type="predicted"/>
<dbReference type="Gene3D" id="3.90.180.10">
    <property type="entry name" value="Medium-chain alcohol dehydrogenases, catalytic domain"/>
    <property type="match status" value="1"/>
</dbReference>
<keyword evidence="1" id="KW-0560">Oxidoreductase</keyword>
<dbReference type="InterPro" id="IPR013154">
    <property type="entry name" value="ADH-like_N"/>
</dbReference>
<dbReference type="Pfam" id="PF00107">
    <property type="entry name" value="ADH_zinc_N"/>
    <property type="match status" value="1"/>
</dbReference>
<dbReference type="SUPFAM" id="SSF50129">
    <property type="entry name" value="GroES-like"/>
    <property type="match status" value="1"/>
</dbReference>
<dbReference type="InterPro" id="IPR050129">
    <property type="entry name" value="Zn_alcohol_dh"/>
</dbReference>
<dbReference type="Proteomes" id="UP001652461">
    <property type="component" value="Unassembled WGS sequence"/>
</dbReference>
<sequence>MKKIVFTSALHTEIQEAAIPGYRDNQVLLKIERIGVCGTDIQVFAGRNRYMQFPVVPFHEGIARVVKAGADVTHVKAGDRVVIRPIISCGTCYSCRHGHENACENFNCLGVQSDGLGAEYFVIDREYVYPIPESCPLDEAVLIEPFAVGIHAALRGQVQGKRVLVVGAGTIGNFTAQACQLLGASEVAVCDLSDDKIEMAKRAGIQHCVSSAGRSLKDVAYEIYGTFPDVILDCVGAKVILPQILELAGKTTTVVIVGNYSEPVLIDVATIQRNELNVLGNITYTAEDFQKAVELMVSGKVYTEGFISAKFPFDEVQGMMEFALEKRGVNMKVVLEYNGEG</sequence>
<gene>
    <name evidence="4" type="ORF">OCV63_01205</name>
</gene>
<dbReference type="InterPro" id="IPR036291">
    <property type="entry name" value="NAD(P)-bd_dom_sf"/>
</dbReference>
<dbReference type="PANTHER" id="PTHR43401:SF2">
    <property type="entry name" value="L-THREONINE 3-DEHYDROGENASE"/>
    <property type="match status" value="1"/>
</dbReference>
<protein>
    <submittedName>
        <fullName evidence="4">Alcohol dehydrogenase catalytic domain-containing protein</fullName>
    </submittedName>
</protein>
<dbReference type="InterPro" id="IPR013149">
    <property type="entry name" value="ADH-like_C"/>
</dbReference>
<evidence type="ECO:0000256" key="1">
    <source>
        <dbReference type="ARBA" id="ARBA00023002"/>
    </source>
</evidence>
<feature type="domain" description="Alcohol dehydrogenase-like N-terminal" evidence="3">
    <location>
        <begin position="24"/>
        <end position="133"/>
    </location>
</feature>
<evidence type="ECO:0000259" key="2">
    <source>
        <dbReference type="Pfam" id="PF00107"/>
    </source>
</evidence>
<evidence type="ECO:0000259" key="3">
    <source>
        <dbReference type="Pfam" id="PF08240"/>
    </source>
</evidence>
<organism evidence="4 5">
    <name type="scientific">Laedolimicola ammoniilytica</name>
    <dbReference type="NCBI Taxonomy" id="2981771"/>
    <lineage>
        <taxon>Bacteria</taxon>
        <taxon>Bacillati</taxon>
        <taxon>Bacillota</taxon>
        <taxon>Clostridia</taxon>
        <taxon>Lachnospirales</taxon>
        <taxon>Lachnospiraceae</taxon>
        <taxon>Laedolimicola</taxon>
    </lineage>
</organism>
<comment type="caution">
    <text evidence="4">The sequence shown here is derived from an EMBL/GenBank/DDBJ whole genome shotgun (WGS) entry which is preliminary data.</text>
</comment>
<keyword evidence="5" id="KW-1185">Reference proteome</keyword>
<accession>A0ABT2RT80</accession>
<evidence type="ECO:0000313" key="4">
    <source>
        <dbReference type="EMBL" id="MCU6695519.1"/>
    </source>
</evidence>
<dbReference type="Gene3D" id="3.40.50.720">
    <property type="entry name" value="NAD(P)-binding Rossmann-like Domain"/>
    <property type="match status" value="1"/>
</dbReference>